<dbReference type="Gene3D" id="2.60.120.200">
    <property type="match status" value="1"/>
</dbReference>
<protein>
    <recommendedName>
        <fullName evidence="2">Polysaccharide lyase 14 domain-containing protein</fullName>
    </recommendedName>
</protein>
<keyword evidence="4" id="KW-1185">Reference proteome</keyword>
<feature type="domain" description="Polysaccharide lyase 14" evidence="2">
    <location>
        <begin position="223"/>
        <end position="396"/>
    </location>
</feature>
<reference evidence="3" key="1">
    <citation type="submission" date="2020-07" db="EMBL/GenBank/DDBJ databases">
        <authorList>
            <person name="Nieuwenhuis M."/>
            <person name="Van De Peppel L.J.J."/>
        </authorList>
    </citation>
    <scope>NUCLEOTIDE SEQUENCE</scope>
    <source>
        <strain evidence="3">AP01</strain>
        <tissue evidence="3">Mycelium</tissue>
    </source>
</reference>
<organism evidence="3 4">
    <name type="scientific">Asterophora parasitica</name>
    <dbReference type="NCBI Taxonomy" id="117018"/>
    <lineage>
        <taxon>Eukaryota</taxon>
        <taxon>Fungi</taxon>
        <taxon>Dikarya</taxon>
        <taxon>Basidiomycota</taxon>
        <taxon>Agaricomycotina</taxon>
        <taxon>Agaricomycetes</taxon>
        <taxon>Agaricomycetidae</taxon>
        <taxon>Agaricales</taxon>
        <taxon>Tricholomatineae</taxon>
        <taxon>Lyophyllaceae</taxon>
        <taxon>Asterophora</taxon>
    </lineage>
</organism>
<evidence type="ECO:0000256" key="1">
    <source>
        <dbReference type="SAM" id="MobiDB-lite"/>
    </source>
</evidence>
<reference evidence="3" key="2">
    <citation type="submission" date="2021-10" db="EMBL/GenBank/DDBJ databases">
        <title>Phylogenomics reveals ancestral predisposition of the termite-cultivated fungus Termitomyces towards a domesticated lifestyle.</title>
        <authorList>
            <person name="Auxier B."/>
            <person name="Grum-Grzhimaylo A."/>
            <person name="Cardenas M.E."/>
            <person name="Lodge J.D."/>
            <person name="Laessoe T."/>
            <person name="Pedersen O."/>
            <person name="Smith M.E."/>
            <person name="Kuyper T.W."/>
            <person name="Franco-Molano E.A."/>
            <person name="Baroni T.J."/>
            <person name="Aanen D.K."/>
        </authorList>
    </citation>
    <scope>NUCLEOTIDE SEQUENCE</scope>
    <source>
        <strain evidence="3">AP01</strain>
        <tissue evidence="3">Mycelium</tissue>
    </source>
</reference>
<proteinExistence type="predicted"/>
<accession>A0A9P7G1A8</accession>
<comment type="caution">
    <text evidence="3">The sequence shown here is derived from an EMBL/GenBank/DDBJ whole genome shotgun (WGS) entry which is preliminary data.</text>
</comment>
<feature type="compositionally biased region" description="Low complexity" evidence="1">
    <location>
        <begin position="142"/>
        <end position="162"/>
    </location>
</feature>
<dbReference type="InterPro" id="IPR048958">
    <property type="entry name" value="Polysacc_lyase_14"/>
</dbReference>
<dbReference type="AlphaFoldDB" id="A0A9P7G1A8"/>
<feature type="compositionally biased region" description="Pro residues" evidence="1">
    <location>
        <begin position="163"/>
        <end position="172"/>
    </location>
</feature>
<feature type="region of interest" description="Disordered" evidence="1">
    <location>
        <begin position="122"/>
        <end position="180"/>
    </location>
</feature>
<dbReference type="EMBL" id="JABCKV010000377">
    <property type="protein sequence ID" value="KAG5641151.1"/>
    <property type="molecule type" value="Genomic_DNA"/>
</dbReference>
<evidence type="ECO:0000313" key="3">
    <source>
        <dbReference type="EMBL" id="KAG5641151.1"/>
    </source>
</evidence>
<name>A0A9P7G1A8_9AGAR</name>
<evidence type="ECO:0000313" key="4">
    <source>
        <dbReference type="Proteomes" id="UP000775547"/>
    </source>
</evidence>
<evidence type="ECO:0000259" key="2">
    <source>
        <dbReference type="Pfam" id="PF21294"/>
    </source>
</evidence>
<dbReference type="Proteomes" id="UP000775547">
    <property type="component" value="Unassembled WGS sequence"/>
</dbReference>
<dbReference type="Pfam" id="PF21294">
    <property type="entry name" value="Polysacc_lyase_14"/>
    <property type="match status" value="1"/>
</dbReference>
<dbReference type="OrthoDB" id="10069995at2759"/>
<gene>
    <name evidence="3" type="ORF">DXG03_005890</name>
</gene>
<sequence>MCIPGLSLGMASAPGLLLPYTDCAAKYTPQPSIPVIWATEVVSENPYATPAKPTILASIVPTASLFNPPEIVIPFLPSSPSLTTTELKTVTETLTISPSAADSTTLAVIPPTASPLHHLDIIVPDMPRPSSPVDSLPPQPFTTETPSAPETSSDAPSATSTAEPPPPLPSPSPTASWRAPPDMDDLSAFNIVKFSGGRKNIKIVQAIPDSVIALSDDSTSWDDTGTILQLFYPAGSINPAQRPVGGAQFYATPLDLTDARSVTLEYSVFFPADFSWVLAGKLPGLYGGHVGCSGGNAAQDCFSTRMMWRKHGLGELYLYAPKAEQTDELCGHPQSVCDSAYGISIGRGAFTWAAGAWTKVRQNVTLNTPGEQDGSFTLDINDQRILERNDIFYRGIPKRTVPHHSGLGGLLDTLLPGLVGRAPQTKAESDGWTAAAPTGATGDFGTGAAILLEPMHQAQREWAFQPAPTDEAQPIPTSTNPPQEPTPLIQLQFPAQQTVAMKPDPVGFVGLFFRYASMARLSTM</sequence>
<feature type="compositionally biased region" description="Pro residues" evidence="1">
    <location>
        <begin position="126"/>
        <end position="140"/>
    </location>
</feature>
<dbReference type="PANTHER" id="PTHR40124">
    <property type="match status" value="1"/>
</dbReference>
<dbReference type="PANTHER" id="PTHR40124:SF1">
    <property type="entry name" value="DISAGGREGATASE RELATED REPEAT PROTEIN"/>
    <property type="match status" value="1"/>
</dbReference>